<organism evidence="1 2">
    <name type="scientific">Lasiosphaeria miniovina</name>
    <dbReference type="NCBI Taxonomy" id="1954250"/>
    <lineage>
        <taxon>Eukaryota</taxon>
        <taxon>Fungi</taxon>
        <taxon>Dikarya</taxon>
        <taxon>Ascomycota</taxon>
        <taxon>Pezizomycotina</taxon>
        <taxon>Sordariomycetes</taxon>
        <taxon>Sordariomycetidae</taxon>
        <taxon>Sordariales</taxon>
        <taxon>Lasiosphaeriaceae</taxon>
        <taxon>Lasiosphaeria</taxon>
    </lineage>
</organism>
<sequence length="97" mass="10694">MAMLEPYRHLSRRQQAPSYATAAILTPRAAEPVTGLWRAVRQRDILGSAIASATILSKAAPIFLSNIPFRSTLTWDAHLVCAWTCKIATRKSSDNGR</sequence>
<accession>A0AA40DJL3</accession>
<dbReference type="EMBL" id="JAUIRO010000007">
    <property type="protein sequence ID" value="KAK0706009.1"/>
    <property type="molecule type" value="Genomic_DNA"/>
</dbReference>
<proteinExistence type="predicted"/>
<name>A0AA40DJL3_9PEZI</name>
<dbReference type="Proteomes" id="UP001172101">
    <property type="component" value="Unassembled WGS sequence"/>
</dbReference>
<comment type="caution">
    <text evidence="1">The sequence shown here is derived from an EMBL/GenBank/DDBJ whole genome shotgun (WGS) entry which is preliminary data.</text>
</comment>
<protein>
    <submittedName>
        <fullName evidence="1">Uncharacterized protein</fullName>
    </submittedName>
</protein>
<reference evidence="1" key="1">
    <citation type="submission" date="2023-06" db="EMBL/GenBank/DDBJ databases">
        <title>Genome-scale phylogeny and comparative genomics of the fungal order Sordariales.</title>
        <authorList>
            <consortium name="Lawrence Berkeley National Laboratory"/>
            <person name="Hensen N."/>
            <person name="Bonometti L."/>
            <person name="Westerberg I."/>
            <person name="Brannstrom I.O."/>
            <person name="Guillou S."/>
            <person name="Cros-Aarteil S."/>
            <person name="Calhoun S."/>
            <person name="Haridas S."/>
            <person name="Kuo A."/>
            <person name="Mondo S."/>
            <person name="Pangilinan J."/>
            <person name="Riley R."/>
            <person name="LaButti K."/>
            <person name="Andreopoulos B."/>
            <person name="Lipzen A."/>
            <person name="Chen C."/>
            <person name="Yanf M."/>
            <person name="Daum C."/>
            <person name="Ng V."/>
            <person name="Clum A."/>
            <person name="Steindorff A."/>
            <person name="Ohm R."/>
            <person name="Martin F."/>
            <person name="Silar P."/>
            <person name="Natvig D."/>
            <person name="Lalanne C."/>
            <person name="Gautier V."/>
            <person name="Ament-velasquez S.L."/>
            <person name="Kruys A."/>
            <person name="Hutchinson M.I."/>
            <person name="Powell A.J."/>
            <person name="Barry K."/>
            <person name="Miller A.N."/>
            <person name="Grigoriev I.V."/>
            <person name="Debuchy R."/>
            <person name="Gladieux P."/>
            <person name="Thoren M.H."/>
            <person name="Johannesson H."/>
        </authorList>
    </citation>
    <scope>NUCLEOTIDE SEQUENCE</scope>
    <source>
        <strain evidence="1">SMH2392-1A</strain>
    </source>
</reference>
<evidence type="ECO:0000313" key="1">
    <source>
        <dbReference type="EMBL" id="KAK0706009.1"/>
    </source>
</evidence>
<dbReference type="AlphaFoldDB" id="A0AA40DJL3"/>
<gene>
    <name evidence="1" type="ORF">B0T26DRAFT_755552</name>
</gene>
<dbReference type="InterPro" id="IPR021840">
    <property type="entry name" value="DUF3433"/>
</dbReference>
<dbReference type="GeneID" id="85329246"/>
<dbReference type="RefSeq" id="XP_060291103.1">
    <property type="nucleotide sequence ID" value="XM_060445976.1"/>
</dbReference>
<keyword evidence="2" id="KW-1185">Reference proteome</keyword>
<dbReference type="Pfam" id="PF11915">
    <property type="entry name" value="DUF3433"/>
    <property type="match status" value="1"/>
</dbReference>
<evidence type="ECO:0000313" key="2">
    <source>
        <dbReference type="Proteomes" id="UP001172101"/>
    </source>
</evidence>